<sequence>MKISLVIQLTLPLFSCVPTGSFNNTEGLVVNTKYGAVKGKLSPNGLTRQFLGVPFAEPPIESRRFQAPIPKAPWEGIRPTQKYYIHLRGIGAFVMGGGNIYGLYDGTPTVSKQNVIVVTFNYRVGVFGFLTTEELKGNYAIQDQRMAMQWVKENIEFFGGDPNQITCYGQSAGAWSIAVMYFFA</sequence>
<evidence type="ECO:0000256" key="3">
    <source>
        <dbReference type="SAM" id="SignalP"/>
    </source>
</evidence>
<gene>
    <name evidence="5" type="ORF">O9G_000049</name>
    <name evidence="6" type="ORF">ROZALSC1DRAFT_29221</name>
</gene>
<dbReference type="STRING" id="988480.A0A075ASB0"/>
<evidence type="ECO:0000256" key="2">
    <source>
        <dbReference type="ARBA" id="ARBA00022801"/>
    </source>
</evidence>
<evidence type="ECO:0000256" key="1">
    <source>
        <dbReference type="ARBA" id="ARBA00005964"/>
    </source>
</evidence>
<accession>A0A075ASB0</accession>
<dbReference type="PANTHER" id="PTHR43918">
    <property type="entry name" value="ACETYLCHOLINESTERASE"/>
    <property type="match status" value="1"/>
</dbReference>
<organism evidence="5 7">
    <name type="scientific">Rozella allomycis (strain CSF55)</name>
    <dbReference type="NCBI Taxonomy" id="988480"/>
    <lineage>
        <taxon>Eukaryota</taxon>
        <taxon>Fungi</taxon>
        <taxon>Fungi incertae sedis</taxon>
        <taxon>Cryptomycota</taxon>
        <taxon>Cryptomycota incertae sedis</taxon>
        <taxon>Rozella</taxon>
    </lineage>
</organism>
<proteinExistence type="inferred from homology"/>
<reference evidence="6" key="3">
    <citation type="submission" date="2018-08" db="EMBL/GenBank/DDBJ databases">
        <title>Leveraging single-cell genomics to expand the Fungal Tree of Life.</title>
        <authorList>
            <consortium name="DOE Joint Genome Institute"/>
            <person name="Ahrendt S.R."/>
            <person name="Quandt C.A."/>
            <person name="Ciobanu D."/>
            <person name="Clum A."/>
            <person name="Salamov A."/>
            <person name="Andreopoulos B."/>
            <person name="Cheng J.-F."/>
            <person name="Woyke T."/>
            <person name="Pelin A."/>
            <person name="Henrissat B."/>
            <person name="Reynolds N."/>
            <person name="Benny G.L."/>
            <person name="Smith M.E."/>
            <person name="James T.Y."/>
            <person name="Grigoriev I.V."/>
        </authorList>
    </citation>
    <scope>NUCLEOTIDE SEQUENCE</scope>
    <source>
        <strain evidence="6">CSF55</strain>
    </source>
</reference>
<comment type="similarity">
    <text evidence="1">Belongs to the type-B carboxylesterase/lipase family.</text>
</comment>
<keyword evidence="3" id="KW-0732">Signal</keyword>
<keyword evidence="2 6" id="KW-0378">Hydrolase</keyword>
<dbReference type="Proteomes" id="UP000281549">
    <property type="component" value="Unassembled WGS sequence"/>
</dbReference>
<dbReference type="OrthoDB" id="408631at2759"/>
<feature type="signal peptide" evidence="3">
    <location>
        <begin position="1"/>
        <end position="21"/>
    </location>
</feature>
<dbReference type="EMBL" id="ML005285">
    <property type="protein sequence ID" value="RKP19145.1"/>
    <property type="molecule type" value="Genomic_DNA"/>
</dbReference>
<dbReference type="HOGENOM" id="CLU_1469012_0_0_1"/>
<dbReference type="Pfam" id="PF00135">
    <property type="entry name" value="COesterase"/>
    <property type="match status" value="2"/>
</dbReference>
<keyword evidence="7" id="KW-1185">Reference proteome</keyword>
<reference evidence="5 7" key="1">
    <citation type="journal article" date="2013" name="Curr. Biol.">
        <title>Shared signatures of parasitism and phylogenomics unite Cryptomycota and microsporidia.</title>
        <authorList>
            <person name="James T.Y."/>
            <person name="Pelin A."/>
            <person name="Bonen L."/>
            <person name="Ahrendt S."/>
            <person name="Sain D."/>
            <person name="Corradi N."/>
            <person name="Stajich J.E."/>
        </authorList>
    </citation>
    <scope>NUCLEOTIDE SEQUENCE [LARGE SCALE GENOMIC DNA]</scope>
    <source>
        <strain evidence="5">CSF55</strain>
        <strain evidence="5">CSF55</strain>
    </source>
</reference>
<evidence type="ECO:0000313" key="5">
    <source>
        <dbReference type="EMBL" id="EPZ31571.1"/>
    </source>
</evidence>
<dbReference type="GO" id="GO:0005886">
    <property type="term" value="C:plasma membrane"/>
    <property type="evidence" value="ECO:0007669"/>
    <property type="project" value="TreeGrafter"/>
</dbReference>
<dbReference type="InterPro" id="IPR050654">
    <property type="entry name" value="AChE-related_enzymes"/>
</dbReference>
<dbReference type="GO" id="GO:0006581">
    <property type="term" value="P:acetylcholine catabolic process"/>
    <property type="evidence" value="ECO:0007669"/>
    <property type="project" value="TreeGrafter"/>
</dbReference>
<dbReference type="Gene3D" id="3.40.50.1820">
    <property type="entry name" value="alpha/beta hydrolase"/>
    <property type="match status" value="2"/>
</dbReference>
<dbReference type="Proteomes" id="UP000030755">
    <property type="component" value="Unassembled WGS sequence"/>
</dbReference>
<dbReference type="GO" id="GO:0003990">
    <property type="term" value="F:acetylcholinesterase activity"/>
    <property type="evidence" value="ECO:0007669"/>
    <property type="project" value="TreeGrafter"/>
</dbReference>
<protein>
    <submittedName>
        <fullName evidence="6">Alpha/beta-hydrolase</fullName>
    </submittedName>
    <submittedName>
        <fullName evidence="5">Carboxylesterase, type B domain-containing protein</fullName>
    </submittedName>
</protein>
<name>A0A075ASB0_ROZAC</name>
<evidence type="ECO:0000313" key="7">
    <source>
        <dbReference type="Proteomes" id="UP000030755"/>
    </source>
</evidence>
<dbReference type="InterPro" id="IPR002018">
    <property type="entry name" value="CarbesteraseB"/>
</dbReference>
<reference evidence="8" key="2">
    <citation type="journal article" date="2018" name="Nat. Microbiol.">
        <title>Leveraging single-cell genomics to expand the fungal tree of life.</title>
        <authorList>
            <person name="Ahrendt S.R."/>
            <person name="Quandt C.A."/>
            <person name="Ciobanu D."/>
            <person name="Clum A."/>
            <person name="Salamov A."/>
            <person name="Andreopoulos B."/>
            <person name="Cheng J.F."/>
            <person name="Woyke T."/>
            <person name="Pelin A."/>
            <person name="Henrissat B."/>
            <person name="Reynolds N.K."/>
            <person name="Benny G.L."/>
            <person name="Smith M.E."/>
            <person name="James T.Y."/>
            <person name="Grigoriev I.V."/>
        </authorList>
    </citation>
    <scope>NUCLEOTIDE SEQUENCE [LARGE SCALE GENOMIC DNA]</scope>
    <source>
        <strain evidence="8">CSF55</strain>
    </source>
</reference>
<feature type="chain" id="PRO_5040665158" evidence="3">
    <location>
        <begin position="22"/>
        <end position="184"/>
    </location>
</feature>
<dbReference type="EMBL" id="KE561209">
    <property type="protein sequence ID" value="EPZ31571.1"/>
    <property type="molecule type" value="Genomic_DNA"/>
</dbReference>
<dbReference type="GO" id="GO:0019695">
    <property type="term" value="P:choline metabolic process"/>
    <property type="evidence" value="ECO:0007669"/>
    <property type="project" value="TreeGrafter"/>
</dbReference>
<dbReference type="PANTHER" id="PTHR43918:SF4">
    <property type="entry name" value="CARBOXYLIC ESTER HYDROLASE"/>
    <property type="match status" value="1"/>
</dbReference>
<dbReference type="AlphaFoldDB" id="A0A075ASB0"/>
<dbReference type="SUPFAM" id="SSF53474">
    <property type="entry name" value="alpha/beta-Hydrolases"/>
    <property type="match status" value="1"/>
</dbReference>
<feature type="domain" description="Carboxylesterase type B" evidence="4">
    <location>
        <begin position="91"/>
        <end position="180"/>
    </location>
</feature>
<dbReference type="InterPro" id="IPR029058">
    <property type="entry name" value="AB_hydrolase_fold"/>
</dbReference>
<evidence type="ECO:0000259" key="4">
    <source>
        <dbReference type="Pfam" id="PF00135"/>
    </source>
</evidence>
<feature type="domain" description="Carboxylesterase type B" evidence="4">
    <location>
        <begin position="28"/>
        <end position="83"/>
    </location>
</feature>
<dbReference type="GO" id="GO:0005615">
    <property type="term" value="C:extracellular space"/>
    <property type="evidence" value="ECO:0007669"/>
    <property type="project" value="TreeGrafter"/>
</dbReference>
<evidence type="ECO:0000313" key="8">
    <source>
        <dbReference type="Proteomes" id="UP000281549"/>
    </source>
</evidence>
<evidence type="ECO:0000313" key="6">
    <source>
        <dbReference type="EMBL" id="RKP19145.1"/>
    </source>
</evidence>